<feature type="domain" description="UBA" evidence="2">
    <location>
        <begin position="317"/>
        <end position="359"/>
    </location>
</feature>
<feature type="compositionally biased region" description="Low complexity" evidence="1">
    <location>
        <begin position="209"/>
        <end position="227"/>
    </location>
</feature>
<dbReference type="InterPro" id="IPR009060">
    <property type="entry name" value="UBA-like_sf"/>
</dbReference>
<evidence type="ECO:0000313" key="3">
    <source>
        <dbReference type="EMBL" id="GJE87423.1"/>
    </source>
</evidence>
<accession>A0A9P3G1R9</accession>
<organism evidence="3 4">
    <name type="scientific">Phanerochaete sordida</name>
    <dbReference type="NCBI Taxonomy" id="48140"/>
    <lineage>
        <taxon>Eukaryota</taxon>
        <taxon>Fungi</taxon>
        <taxon>Dikarya</taxon>
        <taxon>Basidiomycota</taxon>
        <taxon>Agaricomycotina</taxon>
        <taxon>Agaricomycetes</taxon>
        <taxon>Polyporales</taxon>
        <taxon>Phanerochaetaceae</taxon>
        <taxon>Phanerochaete</taxon>
    </lineage>
</organism>
<dbReference type="Gene3D" id="1.25.40.10">
    <property type="entry name" value="Tetratricopeptide repeat domain"/>
    <property type="match status" value="1"/>
</dbReference>
<dbReference type="GO" id="GO:0005737">
    <property type="term" value="C:cytoplasm"/>
    <property type="evidence" value="ECO:0007669"/>
    <property type="project" value="TreeGrafter"/>
</dbReference>
<evidence type="ECO:0000313" key="4">
    <source>
        <dbReference type="Proteomes" id="UP000703269"/>
    </source>
</evidence>
<feature type="region of interest" description="Disordered" evidence="1">
    <location>
        <begin position="751"/>
        <end position="802"/>
    </location>
</feature>
<feature type="region of interest" description="Disordered" evidence="1">
    <location>
        <begin position="155"/>
        <end position="319"/>
    </location>
</feature>
<dbReference type="Proteomes" id="UP000703269">
    <property type="component" value="Unassembled WGS sequence"/>
</dbReference>
<sequence>MSDSFADLWNSTAPAKPTQSQQPRTLGSISPAVAGQQRKPQNDVFSMLAATGSANSSRPITPSYSPQPVQKTTSLGTPTPANAGLKQVQKSVSGGGDAFGDLLGGTISSSTNTANMTIAERAALAAARKQDQHKSQATAPHSSAWAGLDALGASSSFGTSSNAKSSSAQADDDDWTSTFNRPAASSSSSVNVKITEPVEDDWGLEDFASKPASVKSPSPQPSSKTGSLWELDEFASPAAPGTVRTSPGARNGRSSTPGSFDFGDREDGLLNDASGDEDDILGDLGKPVQPKPSRADRAPVERVTQSPQPPVRSRAVSPPPHVLGQIVEMGFSIQQARVALAATDTGLDVEAALETLLSNGAAGSSTPPPEPPTRERERPRERPRERRDEDPALLGQRIPGRRDRQRDPLSREDSGLAERNMQDQADKLLAQASEIGLSMFNRANALWKQGREKVQQAYEERAASSGSTPSGSRGPKDSRPKWMQDGAGEEADEGWGDHSGGFRDDDDAPAPARHEQRRKPTDPKAAPAQRPREEAPARVKTGDLLSEDAPSVYVSPFRRKVPPRTQSSTPAEPVQRQAPPRPPSPLPVVQRKTVSASSSEIATSAKHKAAGTEMFKLGRYAEAETSYSYAIAALPETHLLLVPLYNNRALTRIKTGDQNGAIEDCTTALKIIGPGYHPAREAKVTIENEGAGVDLADAYIKALRRRAEAYEGKEKWDDARKDWEAIAAAEWAGKARNEAAQAAGRCRRMLNTKPDAPAPAAAPPKPKPQAKPRPAKRVPTPPSEALNRVREANEAAEAEDQERHALKDAIDARLTAWKGGKETNIRALIASLDTVLWPELGWQKVGMHELVTPAQVKIRYTKAIAKLHPDKLTPRNTTLEQRMIANGVFGSLNDAWNAFKQ</sequence>
<dbReference type="PANTHER" id="PTHR23172">
    <property type="entry name" value="AUXILIN/CYCLIN G-ASSOCIATED KINASE-RELATED"/>
    <property type="match status" value="1"/>
</dbReference>
<comment type="caution">
    <text evidence="3">The sequence shown here is derived from an EMBL/GenBank/DDBJ whole genome shotgun (WGS) entry which is preliminary data.</text>
</comment>
<keyword evidence="4" id="KW-1185">Reference proteome</keyword>
<evidence type="ECO:0000259" key="2">
    <source>
        <dbReference type="PROSITE" id="PS50030"/>
    </source>
</evidence>
<dbReference type="SUPFAM" id="SSF46934">
    <property type="entry name" value="UBA-like"/>
    <property type="match status" value="1"/>
</dbReference>
<feature type="compositionally biased region" description="Pro residues" evidence="1">
    <location>
        <begin position="756"/>
        <end position="767"/>
    </location>
</feature>
<feature type="compositionally biased region" description="Polar residues" evidence="1">
    <location>
        <begin position="592"/>
        <end position="602"/>
    </location>
</feature>
<feature type="compositionally biased region" description="Polar residues" evidence="1">
    <location>
        <begin position="52"/>
        <end position="80"/>
    </location>
</feature>
<feature type="compositionally biased region" description="Basic and acidic residues" evidence="1">
    <location>
        <begin position="449"/>
        <end position="462"/>
    </location>
</feature>
<dbReference type="GO" id="GO:0031982">
    <property type="term" value="C:vesicle"/>
    <property type="evidence" value="ECO:0007669"/>
    <property type="project" value="TreeGrafter"/>
</dbReference>
<feature type="compositionally biased region" description="Low complexity" evidence="1">
    <location>
        <begin position="463"/>
        <end position="473"/>
    </location>
</feature>
<feature type="compositionally biased region" description="Low complexity" evidence="1">
    <location>
        <begin position="155"/>
        <end position="169"/>
    </location>
</feature>
<name>A0A9P3G1R9_9APHY</name>
<reference evidence="3 4" key="1">
    <citation type="submission" date="2021-08" db="EMBL/GenBank/DDBJ databases">
        <title>Draft Genome Sequence of Phanerochaete sordida strain YK-624.</title>
        <authorList>
            <person name="Mori T."/>
            <person name="Dohra H."/>
            <person name="Suzuki T."/>
            <person name="Kawagishi H."/>
            <person name="Hirai H."/>
        </authorList>
    </citation>
    <scope>NUCLEOTIDE SEQUENCE [LARGE SCALE GENOMIC DNA]</scope>
    <source>
        <strain evidence="3 4">YK-624</strain>
    </source>
</reference>
<dbReference type="PROSITE" id="PS50030">
    <property type="entry name" value="UBA"/>
    <property type="match status" value="1"/>
</dbReference>
<dbReference type="PANTHER" id="PTHR23172:SF19">
    <property type="entry name" value="J DOMAIN-CONTAINING PROTEIN"/>
    <property type="match status" value="1"/>
</dbReference>
<feature type="region of interest" description="Disordered" evidence="1">
    <location>
        <begin position="357"/>
        <end position="427"/>
    </location>
</feature>
<dbReference type="GO" id="GO:0072318">
    <property type="term" value="P:clathrin coat disassembly"/>
    <property type="evidence" value="ECO:0007669"/>
    <property type="project" value="TreeGrafter"/>
</dbReference>
<feature type="compositionally biased region" description="Basic and acidic residues" evidence="1">
    <location>
        <begin position="530"/>
        <end position="541"/>
    </location>
</feature>
<feature type="region of interest" description="Disordered" evidence="1">
    <location>
        <begin position="1"/>
        <end position="83"/>
    </location>
</feature>
<dbReference type="InterPro" id="IPR011990">
    <property type="entry name" value="TPR-like_helical_dom_sf"/>
</dbReference>
<dbReference type="GO" id="GO:0030276">
    <property type="term" value="F:clathrin binding"/>
    <property type="evidence" value="ECO:0007669"/>
    <property type="project" value="TreeGrafter"/>
</dbReference>
<dbReference type="FunFam" id="1.10.287.110:FF:000002">
    <property type="entry name" value="putative tyrosine-protein phosphatase auxilin isoform X2"/>
    <property type="match status" value="1"/>
</dbReference>
<proteinExistence type="predicted"/>
<dbReference type="EMBL" id="BPQB01000006">
    <property type="protein sequence ID" value="GJE87423.1"/>
    <property type="molecule type" value="Genomic_DNA"/>
</dbReference>
<feature type="compositionally biased region" description="Basic and acidic residues" evidence="1">
    <location>
        <begin position="400"/>
        <end position="426"/>
    </location>
</feature>
<feature type="compositionally biased region" description="Polar residues" evidence="1">
    <location>
        <begin position="179"/>
        <end position="192"/>
    </location>
</feature>
<dbReference type="Gene3D" id="1.10.8.10">
    <property type="entry name" value="DNA helicase RuvA subunit, C-terminal domain"/>
    <property type="match status" value="1"/>
</dbReference>
<dbReference type="OrthoDB" id="1717591at2759"/>
<dbReference type="AlphaFoldDB" id="A0A9P3G1R9"/>
<evidence type="ECO:0000256" key="1">
    <source>
        <dbReference type="SAM" id="MobiDB-lite"/>
    </source>
</evidence>
<feature type="region of interest" description="Disordered" evidence="1">
    <location>
        <begin position="449"/>
        <end position="608"/>
    </location>
</feature>
<feature type="compositionally biased region" description="Polar residues" evidence="1">
    <location>
        <begin position="1"/>
        <end position="28"/>
    </location>
</feature>
<dbReference type="Gene3D" id="1.10.287.110">
    <property type="entry name" value="DnaJ domain"/>
    <property type="match status" value="1"/>
</dbReference>
<dbReference type="SUPFAM" id="SSF48452">
    <property type="entry name" value="TPR-like"/>
    <property type="match status" value="1"/>
</dbReference>
<feature type="compositionally biased region" description="Basic and acidic residues" evidence="1">
    <location>
        <begin position="372"/>
        <end position="390"/>
    </location>
</feature>
<dbReference type="InterPro" id="IPR015940">
    <property type="entry name" value="UBA"/>
</dbReference>
<dbReference type="InterPro" id="IPR036869">
    <property type="entry name" value="J_dom_sf"/>
</dbReference>
<dbReference type="GO" id="GO:0072583">
    <property type="term" value="P:clathrin-dependent endocytosis"/>
    <property type="evidence" value="ECO:0007669"/>
    <property type="project" value="TreeGrafter"/>
</dbReference>
<gene>
    <name evidence="3" type="ORF">PsYK624_035060</name>
</gene>
<protein>
    <recommendedName>
        <fullName evidence="2">UBA domain-containing protein</fullName>
    </recommendedName>
</protein>
<feature type="compositionally biased region" description="Basic and acidic residues" evidence="1">
    <location>
        <begin position="512"/>
        <end position="522"/>
    </location>
</feature>
<dbReference type="SUPFAM" id="SSF46565">
    <property type="entry name" value="Chaperone J-domain"/>
    <property type="match status" value="1"/>
</dbReference>